<dbReference type="EMBL" id="JBAHYK010004283">
    <property type="protein sequence ID" value="KAL0562899.1"/>
    <property type="molecule type" value="Genomic_DNA"/>
</dbReference>
<dbReference type="Proteomes" id="UP001465976">
    <property type="component" value="Unassembled WGS sequence"/>
</dbReference>
<evidence type="ECO:0000256" key="1">
    <source>
        <dbReference type="SAM" id="MobiDB-lite"/>
    </source>
</evidence>
<proteinExistence type="predicted"/>
<name>A0ABR3EJ44_9AGAR</name>
<gene>
    <name evidence="2" type="ORF">V5O48_019179</name>
</gene>
<evidence type="ECO:0000313" key="2">
    <source>
        <dbReference type="EMBL" id="KAL0562899.1"/>
    </source>
</evidence>
<sequence>MSVHSGTTTGDVKLTWGQEDNSEWRNTIFPSFASFCMKGFSKEECRSRALPEDENEEDAPSLPVGASEKDGVPGIVTFTADDFDKSKNSATSGSRAVAKTVQESSTKRAEASPPNVQHNPLPQPTQTPSSLQPVAERPARVRPRRHSFDEPPSPEKTKTMQARARKFLSRTVRTWDSGFSSLNHRTEINGTRQKAASVPGQYICSHQLPNAHQLPPALNSSTMVNIVG</sequence>
<feature type="compositionally biased region" description="Low complexity" evidence="1">
    <location>
        <begin position="124"/>
        <end position="136"/>
    </location>
</feature>
<evidence type="ECO:0000313" key="3">
    <source>
        <dbReference type="Proteomes" id="UP001465976"/>
    </source>
</evidence>
<keyword evidence="3" id="KW-1185">Reference proteome</keyword>
<feature type="region of interest" description="Disordered" evidence="1">
    <location>
        <begin position="43"/>
        <end position="162"/>
    </location>
</feature>
<comment type="caution">
    <text evidence="2">The sequence shown here is derived from an EMBL/GenBank/DDBJ whole genome shotgun (WGS) entry which is preliminary data.</text>
</comment>
<organism evidence="2 3">
    <name type="scientific">Marasmius crinis-equi</name>
    <dbReference type="NCBI Taxonomy" id="585013"/>
    <lineage>
        <taxon>Eukaryota</taxon>
        <taxon>Fungi</taxon>
        <taxon>Dikarya</taxon>
        <taxon>Basidiomycota</taxon>
        <taxon>Agaricomycotina</taxon>
        <taxon>Agaricomycetes</taxon>
        <taxon>Agaricomycetidae</taxon>
        <taxon>Agaricales</taxon>
        <taxon>Marasmiineae</taxon>
        <taxon>Marasmiaceae</taxon>
        <taxon>Marasmius</taxon>
    </lineage>
</organism>
<reference evidence="2 3" key="1">
    <citation type="submission" date="2024-02" db="EMBL/GenBank/DDBJ databases">
        <title>A draft genome for the cacao thread blight pathogen Marasmius crinis-equi.</title>
        <authorList>
            <person name="Cohen S.P."/>
            <person name="Baruah I.K."/>
            <person name="Amoako-Attah I."/>
            <person name="Bukari Y."/>
            <person name="Meinhardt L.W."/>
            <person name="Bailey B.A."/>
        </authorList>
    </citation>
    <scope>NUCLEOTIDE SEQUENCE [LARGE SCALE GENOMIC DNA]</scope>
    <source>
        <strain evidence="2 3">GH-76</strain>
    </source>
</reference>
<protein>
    <submittedName>
        <fullName evidence="2">Uncharacterized protein</fullName>
    </submittedName>
</protein>
<feature type="compositionally biased region" description="Basic and acidic residues" evidence="1">
    <location>
        <begin position="146"/>
        <end position="158"/>
    </location>
</feature>
<accession>A0ABR3EJ44</accession>